<dbReference type="Pfam" id="PF08666">
    <property type="entry name" value="SAF"/>
    <property type="match status" value="1"/>
</dbReference>
<dbReference type="InterPro" id="IPR013785">
    <property type="entry name" value="Aldolase_TIM"/>
</dbReference>
<dbReference type="SMART" id="SM00858">
    <property type="entry name" value="SAF"/>
    <property type="match status" value="1"/>
</dbReference>
<dbReference type="Pfam" id="PF03102">
    <property type="entry name" value="NeuB"/>
    <property type="match status" value="1"/>
</dbReference>
<protein>
    <submittedName>
        <fullName evidence="2">N-acetylneuraminate synthase</fullName>
        <ecNumber evidence="2">2.5.1.56</ecNumber>
    </submittedName>
</protein>
<dbReference type="RefSeq" id="WP_249332129.1">
    <property type="nucleotide sequence ID" value="NZ_JACRSY010000006.1"/>
</dbReference>
<keyword evidence="2" id="KW-0808">Transferase</keyword>
<dbReference type="Gene3D" id="3.90.1210.10">
    <property type="entry name" value="Antifreeze-like/N-acetylneuraminic acid synthase C-terminal domain"/>
    <property type="match status" value="1"/>
</dbReference>
<dbReference type="EMBL" id="JACRSY010000006">
    <property type="protein sequence ID" value="MBC8578963.1"/>
    <property type="molecule type" value="Genomic_DNA"/>
</dbReference>
<dbReference type="GO" id="GO:0047444">
    <property type="term" value="F:N-acylneuraminate-9-phosphate synthase activity"/>
    <property type="evidence" value="ECO:0007669"/>
    <property type="project" value="TreeGrafter"/>
</dbReference>
<organism evidence="2 3">
    <name type="scientific">Zhenhengia yiwuensis</name>
    <dbReference type="NCBI Taxonomy" id="2763666"/>
    <lineage>
        <taxon>Bacteria</taxon>
        <taxon>Bacillati</taxon>
        <taxon>Bacillota</taxon>
        <taxon>Clostridia</taxon>
        <taxon>Lachnospirales</taxon>
        <taxon>Lachnospiraceae</taxon>
        <taxon>Zhenhengia</taxon>
    </lineage>
</organism>
<reference evidence="2" key="1">
    <citation type="submission" date="2020-08" db="EMBL/GenBank/DDBJ databases">
        <title>Genome public.</title>
        <authorList>
            <person name="Liu C."/>
            <person name="Sun Q."/>
        </authorList>
    </citation>
    <scope>NUCLEOTIDE SEQUENCE</scope>
    <source>
        <strain evidence="2">NSJ-12</strain>
    </source>
</reference>
<dbReference type="InterPro" id="IPR013974">
    <property type="entry name" value="SAF"/>
</dbReference>
<dbReference type="GO" id="GO:0016051">
    <property type="term" value="P:carbohydrate biosynthetic process"/>
    <property type="evidence" value="ECO:0007669"/>
    <property type="project" value="InterPro"/>
</dbReference>
<dbReference type="Gene3D" id="3.20.20.70">
    <property type="entry name" value="Aldolase class I"/>
    <property type="match status" value="1"/>
</dbReference>
<gene>
    <name evidence="2" type="primary">neuB</name>
    <name evidence="2" type="ORF">H8718_05370</name>
</gene>
<comment type="caution">
    <text evidence="2">The sequence shown here is derived from an EMBL/GenBank/DDBJ whole genome shotgun (WGS) entry which is preliminary data.</text>
</comment>
<proteinExistence type="predicted"/>
<dbReference type="InterPro" id="IPR013132">
    <property type="entry name" value="PseI/NeuA/B-like_N"/>
</dbReference>
<dbReference type="InterPro" id="IPR036732">
    <property type="entry name" value="AFP_Neu5c_C_sf"/>
</dbReference>
<dbReference type="InterPro" id="IPR057736">
    <property type="entry name" value="SAF_PseI/NeuA/NeuB"/>
</dbReference>
<dbReference type="PANTHER" id="PTHR42966:SF1">
    <property type="entry name" value="SIALIC ACID SYNTHASE"/>
    <property type="match status" value="1"/>
</dbReference>
<dbReference type="PROSITE" id="PS50844">
    <property type="entry name" value="AFP_LIKE"/>
    <property type="match status" value="1"/>
</dbReference>
<dbReference type="InterPro" id="IPR051690">
    <property type="entry name" value="PseI-like"/>
</dbReference>
<dbReference type="NCBIfam" id="TIGR03569">
    <property type="entry name" value="NeuB_NnaB"/>
    <property type="match status" value="1"/>
</dbReference>
<dbReference type="EC" id="2.5.1.56" evidence="2"/>
<dbReference type="InterPro" id="IPR020007">
    <property type="entry name" value="NeuB/NeuA"/>
</dbReference>
<dbReference type="AlphaFoldDB" id="A0A926IDR1"/>
<evidence type="ECO:0000313" key="3">
    <source>
        <dbReference type="Proteomes" id="UP000655830"/>
    </source>
</evidence>
<dbReference type="InterPro" id="IPR006190">
    <property type="entry name" value="SAF_AFP_Neu5Ac"/>
</dbReference>
<feature type="domain" description="AFP-like" evidence="1">
    <location>
        <begin position="284"/>
        <end position="342"/>
    </location>
</feature>
<dbReference type="CDD" id="cd11615">
    <property type="entry name" value="SAF_NeuB_like"/>
    <property type="match status" value="1"/>
</dbReference>
<name>A0A926IDR1_9FIRM</name>
<dbReference type="GO" id="GO:0050462">
    <property type="term" value="F:N-acetylneuraminate synthase activity"/>
    <property type="evidence" value="ECO:0007669"/>
    <property type="project" value="UniProtKB-EC"/>
</dbReference>
<accession>A0A926IDR1</accession>
<dbReference type="Proteomes" id="UP000655830">
    <property type="component" value="Unassembled WGS sequence"/>
</dbReference>
<dbReference type="SUPFAM" id="SSF51569">
    <property type="entry name" value="Aldolase"/>
    <property type="match status" value="1"/>
</dbReference>
<keyword evidence="3" id="KW-1185">Reference proteome</keyword>
<dbReference type="SUPFAM" id="SSF51269">
    <property type="entry name" value="AFP III-like domain"/>
    <property type="match status" value="1"/>
</dbReference>
<evidence type="ECO:0000313" key="2">
    <source>
        <dbReference type="EMBL" id="MBC8578963.1"/>
    </source>
</evidence>
<dbReference type="PANTHER" id="PTHR42966">
    <property type="entry name" value="N-ACETYLNEURAMINATE SYNTHASE"/>
    <property type="match status" value="1"/>
</dbReference>
<sequence length="343" mass="38885">MSRVYIVAEIGCNHNGDVELAKKMVNEAKACGVDAVKFQTFNSRELISKYAPKADYQKVTTGNDESQLEMTRKLELSHEDYLMLRDYALSLGLDTFSTPFDMESMKFLQENGQSVWKIPSGEITNVPYLERIRDIQCENKEIILSTGMSTIEEIEFAVDILKDSFNTKLTILHCNTEYPTTDEDVNLRAILELKDKFPQYHIGLSDHSVGTIAAIAAVAYEITFIEKHFTLDKNFYGPDHKASATPDELRELCESVRRAEIMLGSKEKHVTSSEAKNKSIARKSIVAKRAIQKGEVLDERNITCKRPGNGISPIHWYEVLGQVAERDFEEDELITLSSIAWEE</sequence>
<evidence type="ECO:0000259" key="1">
    <source>
        <dbReference type="PROSITE" id="PS50844"/>
    </source>
</evidence>